<feature type="active site" description="Acyl-thioester intermediate" evidence="5">
    <location>
        <position position="90"/>
    </location>
</feature>
<reference evidence="9" key="1">
    <citation type="submission" date="2021-11" db="EMBL/GenBank/DDBJ databases">
        <authorList>
            <person name="Schell T."/>
        </authorList>
    </citation>
    <scope>NUCLEOTIDE SEQUENCE</scope>
    <source>
        <strain evidence="9">M5</strain>
    </source>
</reference>
<dbReference type="FunFam" id="3.40.47.10:FF:000010">
    <property type="entry name" value="Acetyl-CoA acetyltransferase (Thiolase)"/>
    <property type="match status" value="1"/>
</dbReference>
<dbReference type="InterPro" id="IPR002155">
    <property type="entry name" value="Thiolase"/>
</dbReference>
<name>A0A8J2S770_9CRUS</name>
<comment type="similarity">
    <text evidence="2 6">Belongs to the thiolase-like superfamily. Thiolase family.</text>
</comment>
<evidence type="ECO:0000256" key="2">
    <source>
        <dbReference type="ARBA" id="ARBA00010982"/>
    </source>
</evidence>
<dbReference type="CDD" id="cd00751">
    <property type="entry name" value="thiolase"/>
    <property type="match status" value="1"/>
</dbReference>
<dbReference type="PROSITE" id="PS00099">
    <property type="entry name" value="THIOLASE_3"/>
    <property type="match status" value="1"/>
</dbReference>
<comment type="pathway">
    <text evidence="1">Lipid metabolism.</text>
</comment>
<dbReference type="InterPro" id="IPR020615">
    <property type="entry name" value="Thiolase_acyl_enz_int_AS"/>
</dbReference>
<feature type="active site" description="Proton acceptor" evidence="5">
    <location>
        <position position="380"/>
    </location>
</feature>
<dbReference type="Pfam" id="PF02803">
    <property type="entry name" value="Thiolase_C"/>
    <property type="match status" value="1"/>
</dbReference>
<dbReference type="OrthoDB" id="5404651at2759"/>
<keyword evidence="4 6" id="KW-0012">Acyltransferase</keyword>
<evidence type="ECO:0000259" key="8">
    <source>
        <dbReference type="Pfam" id="PF02803"/>
    </source>
</evidence>
<accession>A0A8J2S770</accession>
<protein>
    <recommendedName>
        <fullName evidence="11">Acetyl-CoA acetyltransferase, cytosolic</fullName>
    </recommendedName>
</protein>
<evidence type="ECO:0000256" key="1">
    <source>
        <dbReference type="ARBA" id="ARBA00005189"/>
    </source>
</evidence>
<feature type="domain" description="Thiolase N-terminal" evidence="7">
    <location>
        <begin position="6"/>
        <end position="262"/>
    </location>
</feature>
<dbReference type="PROSITE" id="PS00098">
    <property type="entry name" value="THIOLASE_1"/>
    <property type="match status" value="1"/>
</dbReference>
<keyword evidence="3 6" id="KW-0808">Transferase</keyword>
<proteinExistence type="inferred from homology"/>
<feature type="active site" description="Proton acceptor" evidence="5">
    <location>
        <position position="350"/>
    </location>
</feature>
<evidence type="ECO:0000313" key="9">
    <source>
        <dbReference type="EMBL" id="CAH0111961.1"/>
    </source>
</evidence>
<dbReference type="Proteomes" id="UP000789390">
    <property type="component" value="Unassembled WGS sequence"/>
</dbReference>
<dbReference type="PIRSF" id="PIRSF000429">
    <property type="entry name" value="Ac-CoA_Ac_transf"/>
    <property type="match status" value="1"/>
</dbReference>
<dbReference type="EMBL" id="CAKKLH010000319">
    <property type="protein sequence ID" value="CAH0111961.1"/>
    <property type="molecule type" value="Genomic_DNA"/>
</dbReference>
<evidence type="ECO:0008006" key="11">
    <source>
        <dbReference type="Google" id="ProtNLM"/>
    </source>
</evidence>
<dbReference type="SUPFAM" id="SSF53901">
    <property type="entry name" value="Thiolase-like"/>
    <property type="match status" value="2"/>
</dbReference>
<evidence type="ECO:0000256" key="6">
    <source>
        <dbReference type="RuleBase" id="RU003557"/>
    </source>
</evidence>
<organism evidence="9 10">
    <name type="scientific">Daphnia galeata</name>
    <dbReference type="NCBI Taxonomy" id="27404"/>
    <lineage>
        <taxon>Eukaryota</taxon>
        <taxon>Metazoa</taxon>
        <taxon>Ecdysozoa</taxon>
        <taxon>Arthropoda</taxon>
        <taxon>Crustacea</taxon>
        <taxon>Branchiopoda</taxon>
        <taxon>Diplostraca</taxon>
        <taxon>Cladocera</taxon>
        <taxon>Anomopoda</taxon>
        <taxon>Daphniidae</taxon>
        <taxon>Daphnia</taxon>
    </lineage>
</organism>
<sequence length="394" mass="41596">MKPADVYIVSATRTPIGSFGGKLSSFSGSELGTIVIQEALKRASIKPDDVSEVIMGQILMALEGQNPARQAACNAGVPYSVPAYTVNMLCGSGLKAVMLASQSIQLGMSSVVVCGGQECMSRVPHAILMRPGIKMGNGTLIDTMIHDGLTDAFNHYHMGVTAENIAKQCQISRQQQDEYAVQSQQRTEEARKAKKYQAEIVSVTVKDRKGEIVVNEDEFPRPETSLASLSKLRPAFATQDGTVTAGNSSGLNDGAAALVLVSAYEMEKRSLKPLARIVSYSQIGLDPSVMGLGPVQAVREAVAKAEWTLDSIDLFELNEAFAAQSVSVINQLGIDPSKSNVNGGAIALGHPVGASGARILVSLIHSMADRQVQRGVAALCVGGGMGVAMCIERC</sequence>
<keyword evidence="10" id="KW-1185">Reference proteome</keyword>
<dbReference type="PROSITE" id="PS00737">
    <property type="entry name" value="THIOLASE_2"/>
    <property type="match status" value="1"/>
</dbReference>
<dbReference type="InterPro" id="IPR020617">
    <property type="entry name" value="Thiolase_C"/>
</dbReference>
<evidence type="ECO:0000313" key="10">
    <source>
        <dbReference type="Proteomes" id="UP000789390"/>
    </source>
</evidence>
<feature type="domain" description="Thiolase C-terminal" evidence="8">
    <location>
        <begin position="271"/>
        <end position="393"/>
    </location>
</feature>
<dbReference type="Pfam" id="PF00108">
    <property type="entry name" value="Thiolase_N"/>
    <property type="match status" value="1"/>
</dbReference>
<dbReference type="InterPro" id="IPR020613">
    <property type="entry name" value="Thiolase_CS"/>
</dbReference>
<evidence type="ECO:0000256" key="3">
    <source>
        <dbReference type="ARBA" id="ARBA00022679"/>
    </source>
</evidence>
<gene>
    <name evidence="9" type="ORF">DGAL_LOCUS15618</name>
</gene>
<dbReference type="InterPro" id="IPR016039">
    <property type="entry name" value="Thiolase-like"/>
</dbReference>
<dbReference type="GO" id="GO:0003988">
    <property type="term" value="F:acetyl-CoA C-acyltransferase activity"/>
    <property type="evidence" value="ECO:0007669"/>
    <property type="project" value="UniProtKB-ARBA"/>
</dbReference>
<dbReference type="AlphaFoldDB" id="A0A8J2S770"/>
<dbReference type="NCBIfam" id="TIGR01930">
    <property type="entry name" value="AcCoA-C-Actrans"/>
    <property type="match status" value="1"/>
</dbReference>
<comment type="caution">
    <text evidence="9">The sequence shown here is derived from an EMBL/GenBank/DDBJ whole genome shotgun (WGS) entry which is preliminary data.</text>
</comment>
<evidence type="ECO:0000256" key="4">
    <source>
        <dbReference type="ARBA" id="ARBA00023315"/>
    </source>
</evidence>
<dbReference type="InterPro" id="IPR020610">
    <property type="entry name" value="Thiolase_AS"/>
</dbReference>
<dbReference type="PANTHER" id="PTHR18919:SF107">
    <property type="entry name" value="ACETYL-COA ACETYLTRANSFERASE, CYTOSOLIC"/>
    <property type="match status" value="1"/>
</dbReference>
<evidence type="ECO:0000256" key="5">
    <source>
        <dbReference type="PIRSR" id="PIRSR000429-1"/>
    </source>
</evidence>
<dbReference type="PANTHER" id="PTHR18919">
    <property type="entry name" value="ACETYL-COA C-ACYLTRANSFERASE"/>
    <property type="match status" value="1"/>
</dbReference>
<evidence type="ECO:0000259" key="7">
    <source>
        <dbReference type="Pfam" id="PF00108"/>
    </source>
</evidence>
<dbReference type="InterPro" id="IPR020616">
    <property type="entry name" value="Thiolase_N"/>
</dbReference>
<dbReference type="Gene3D" id="3.40.47.10">
    <property type="match status" value="2"/>
</dbReference>